<organism evidence="2 3">
    <name type="scientific">Oesophagostomum dentatum</name>
    <name type="common">Nodular worm</name>
    <dbReference type="NCBI Taxonomy" id="61180"/>
    <lineage>
        <taxon>Eukaryota</taxon>
        <taxon>Metazoa</taxon>
        <taxon>Ecdysozoa</taxon>
        <taxon>Nematoda</taxon>
        <taxon>Chromadorea</taxon>
        <taxon>Rhabditida</taxon>
        <taxon>Rhabditina</taxon>
        <taxon>Rhabditomorpha</taxon>
        <taxon>Strongyloidea</taxon>
        <taxon>Strongylidae</taxon>
        <taxon>Oesophagostomum</taxon>
    </lineage>
</organism>
<reference evidence="2 3" key="1">
    <citation type="submission" date="2014-03" db="EMBL/GenBank/DDBJ databases">
        <title>Draft genome of the hookworm Oesophagostomum dentatum.</title>
        <authorList>
            <person name="Mitreva M."/>
        </authorList>
    </citation>
    <scope>NUCLEOTIDE SEQUENCE [LARGE SCALE GENOMIC DNA]</scope>
    <source>
        <strain evidence="2 3">OD-Hann</strain>
    </source>
</reference>
<dbReference type="AlphaFoldDB" id="A0A0B1TNZ1"/>
<proteinExistence type="predicted"/>
<evidence type="ECO:0000313" key="2">
    <source>
        <dbReference type="EMBL" id="KHJ99253.1"/>
    </source>
</evidence>
<gene>
    <name evidence="2" type="ORF">OESDEN_00760</name>
</gene>
<keyword evidence="3" id="KW-1185">Reference proteome</keyword>
<protein>
    <recommendedName>
        <fullName evidence="4">Peptidase A2 domain-containing protein</fullName>
    </recommendedName>
</protein>
<evidence type="ECO:0000313" key="3">
    <source>
        <dbReference type="Proteomes" id="UP000053660"/>
    </source>
</evidence>
<accession>A0A0B1TNZ1</accession>
<evidence type="ECO:0000256" key="1">
    <source>
        <dbReference type="SAM" id="MobiDB-lite"/>
    </source>
</evidence>
<sequence>MVATGYDVRKVHDPLWIDTIFARFPYDIIKTAMQSTDTSTLTVEQLLDVLDTEITSKLVFENRYSFLTQRRFIRSEATAYVDTGAMHCLFCQRNNHHIRNCRTNQGEKSAPAPKTSYRNPSSATALFETSEAEQQEQNKDKCSSDTVAFSNQIVTKTGNAQLVLMTAEAQIKNNTTGMFENILLFLDSGAQCNLIQTDMANTLALEKGSPYQCTMHGIGGITETYTSYESKATFKTKFGDYLTLTLNTKPVLTNAFPAATLTPNDTQFLRNNNIFLSNTFTNGELLKPPVLIGIESYAAVVLLHSPPVKLPSGLFAQNTVFGPALFGKVDASVQNYHSHVMLSCPHTVADIKQELKDMYELDGMGITLNEYKSNDTAYDYLRSYAKQILIKDGYITAPFPLKDNAIDLEDNYNVAIGRLKALFKYNEANPPKKVVHQDT</sequence>
<evidence type="ECO:0008006" key="4">
    <source>
        <dbReference type="Google" id="ProtNLM"/>
    </source>
</evidence>
<dbReference type="Proteomes" id="UP000053660">
    <property type="component" value="Unassembled WGS sequence"/>
</dbReference>
<feature type="region of interest" description="Disordered" evidence="1">
    <location>
        <begin position="103"/>
        <end position="122"/>
    </location>
</feature>
<name>A0A0B1TNZ1_OESDE</name>
<dbReference type="EMBL" id="KN549231">
    <property type="protein sequence ID" value="KHJ99253.1"/>
    <property type="molecule type" value="Genomic_DNA"/>
</dbReference>
<dbReference type="OrthoDB" id="5873588at2759"/>